<dbReference type="CDD" id="cd09272">
    <property type="entry name" value="RNase_HI_RT_Ty1"/>
    <property type="match status" value="1"/>
</dbReference>
<feature type="domain" description="Integrase catalytic" evidence="2">
    <location>
        <begin position="26"/>
        <end position="199"/>
    </location>
</feature>
<dbReference type="OrthoDB" id="1305950at2759"/>
<evidence type="ECO:0000313" key="4">
    <source>
        <dbReference type="Proteomes" id="UP001152484"/>
    </source>
</evidence>
<evidence type="ECO:0000256" key="1">
    <source>
        <dbReference type="SAM" id="MobiDB-lite"/>
    </source>
</evidence>
<dbReference type="Proteomes" id="UP001152484">
    <property type="component" value="Unassembled WGS sequence"/>
</dbReference>
<gene>
    <name evidence="3" type="ORF">CEURO_LOCUS5438</name>
</gene>
<dbReference type="SUPFAM" id="SSF53098">
    <property type="entry name" value="Ribonuclease H-like"/>
    <property type="match status" value="1"/>
</dbReference>
<dbReference type="GO" id="GO:0015074">
    <property type="term" value="P:DNA integration"/>
    <property type="evidence" value="ECO:0007669"/>
    <property type="project" value="InterPro"/>
</dbReference>
<dbReference type="InterPro" id="IPR013103">
    <property type="entry name" value="RVT_2"/>
</dbReference>
<dbReference type="InterPro" id="IPR012337">
    <property type="entry name" value="RNaseH-like_sf"/>
</dbReference>
<dbReference type="SUPFAM" id="SSF56672">
    <property type="entry name" value="DNA/RNA polymerases"/>
    <property type="match status" value="1"/>
</dbReference>
<dbReference type="EMBL" id="CAMAPE010000009">
    <property type="protein sequence ID" value="CAH9074985.1"/>
    <property type="molecule type" value="Genomic_DNA"/>
</dbReference>
<dbReference type="GO" id="GO:0003676">
    <property type="term" value="F:nucleic acid binding"/>
    <property type="evidence" value="ECO:0007669"/>
    <property type="project" value="InterPro"/>
</dbReference>
<dbReference type="PROSITE" id="PS50994">
    <property type="entry name" value="INTEGRASE"/>
    <property type="match status" value="1"/>
</dbReference>
<feature type="compositionally biased region" description="Polar residues" evidence="1">
    <location>
        <begin position="339"/>
        <end position="356"/>
    </location>
</feature>
<name>A0A9P0YTT1_CUSEU</name>
<protein>
    <recommendedName>
        <fullName evidence="2">Integrase catalytic domain-containing protein</fullName>
    </recommendedName>
</protein>
<keyword evidence="4" id="KW-1185">Reference proteome</keyword>
<organism evidence="3 4">
    <name type="scientific">Cuscuta europaea</name>
    <name type="common">European dodder</name>
    <dbReference type="NCBI Taxonomy" id="41803"/>
    <lineage>
        <taxon>Eukaryota</taxon>
        <taxon>Viridiplantae</taxon>
        <taxon>Streptophyta</taxon>
        <taxon>Embryophyta</taxon>
        <taxon>Tracheophyta</taxon>
        <taxon>Spermatophyta</taxon>
        <taxon>Magnoliopsida</taxon>
        <taxon>eudicotyledons</taxon>
        <taxon>Gunneridae</taxon>
        <taxon>Pentapetalae</taxon>
        <taxon>asterids</taxon>
        <taxon>lamiids</taxon>
        <taxon>Solanales</taxon>
        <taxon>Convolvulaceae</taxon>
        <taxon>Cuscuteae</taxon>
        <taxon>Cuscuta</taxon>
        <taxon>Cuscuta subgen. Cuscuta</taxon>
    </lineage>
</organism>
<sequence length="939" mass="106416">MSSLFPMHKSNKNLPCEICHRAKHSRAPFPTSTNKTTRIFELVHCDVWGPYHTPSSCGAKSFLTIVDDFSRAVWVYLLIDKKEVYHMFMSFIVMTERQFASKISMVRSDNGTEFNCLKNYFCEHGILFQTSCVGTPQQNGRVERKHRHILNVAQALRFQGHLPISFWGECILTAAHLINYTPSAVLHQKIPFEVLYGILPDYTTLRVFDCLCFAHNQKSRVDKFSSRSRKCIFVGYTIGKKGWRLFDLETHEYFTSRDVKFYETHFPFSEIPISIPTTHESTTAHQEIPCELSISQNDVEPLAQQTPPIISSQEIAPHVTSDSSIITTQQTNMDPIQQIDQPTQSLPDPTSPSASESEPLLGRGLRNKIPSVKLRDYTTNTVIISSPSPAKPTPQLSSGTPFPIAHYISCSKFSDSHRAFLAAVTAGQEPHNIREAYTHEGWRDAMNSEIQALEANRTWTMVRLPPGKRALGCRWVYKIKYNSDGTIERLKARLVIFGNRQVAGLDYNETFAPVAKMVTVRAFLARAASKNWELHQMDVHNAFLHGDLHEEVYMMTPPGFHHADSTLVCRLHKSLYGLKQAPRCWFAKLVTALKRYGFLQSYADYKLFTRTRDQEQLNVLIYVDDLLISGNSSTSVAQFKEYLSTCFHMKDLCPLKYFLGIEVAQSTTGLFLTQRKYTLDILTETGLLGAKPATSPIEQNHKLSQASGSLLTDPEPYRRLLGHLIYLAVTRPDLAYSVHILSQFMHQPRQDHWEAALRVVRYLKGSPGQGILLRSDSNLHLQGWCDSDWAACPLTRRSLSGWVVFLGHSPISWNTKKQHTVSRSSAEAEYRSMAAATCELKWLKALLLSLGVNHSRAIPLFCDSQSAIHLAKNPVFHERTKHIEVDCHFVRDAIQDGVISPSYVPTTYQLADIFTKALGKTQFHFLLRKLGILDPHAPT</sequence>
<dbReference type="InterPro" id="IPR036397">
    <property type="entry name" value="RNaseH_sf"/>
</dbReference>
<dbReference type="InterPro" id="IPR043502">
    <property type="entry name" value="DNA/RNA_pol_sf"/>
</dbReference>
<dbReference type="InterPro" id="IPR001584">
    <property type="entry name" value="Integrase_cat-core"/>
</dbReference>
<feature type="region of interest" description="Disordered" evidence="1">
    <location>
        <begin position="339"/>
        <end position="365"/>
    </location>
</feature>
<dbReference type="PANTHER" id="PTHR11439:SF487">
    <property type="entry name" value="RNA-DIRECTED DNA POLYMERASE"/>
    <property type="match status" value="1"/>
</dbReference>
<accession>A0A9P0YTT1</accession>
<evidence type="ECO:0000313" key="3">
    <source>
        <dbReference type="EMBL" id="CAH9074985.1"/>
    </source>
</evidence>
<proteinExistence type="predicted"/>
<dbReference type="Pfam" id="PF25597">
    <property type="entry name" value="SH3_retrovirus"/>
    <property type="match status" value="1"/>
</dbReference>
<comment type="caution">
    <text evidence="3">The sequence shown here is derived from an EMBL/GenBank/DDBJ whole genome shotgun (WGS) entry which is preliminary data.</text>
</comment>
<reference evidence="3" key="1">
    <citation type="submission" date="2022-07" db="EMBL/GenBank/DDBJ databases">
        <authorList>
            <person name="Macas J."/>
            <person name="Novak P."/>
            <person name="Neumann P."/>
        </authorList>
    </citation>
    <scope>NUCLEOTIDE SEQUENCE</scope>
</reference>
<dbReference type="PANTHER" id="PTHR11439">
    <property type="entry name" value="GAG-POL-RELATED RETROTRANSPOSON"/>
    <property type="match status" value="1"/>
</dbReference>
<dbReference type="Pfam" id="PF07727">
    <property type="entry name" value="RVT_2"/>
    <property type="match status" value="1"/>
</dbReference>
<dbReference type="AlphaFoldDB" id="A0A9P0YTT1"/>
<dbReference type="Gene3D" id="3.30.420.10">
    <property type="entry name" value="Ribonuclease H-like superfamily/Ribonuclease H"/>
    <property type="match status" value="1"/>
</dbReference>
<evidence type="ECO:0000259" key="2">
    <source>
        <dbReference type="PROSITE" id="PS50994"/>
    </source>
</evidence>
<dbReference type="InterPro" id="IPR057670">
    <property type="entry name" value="SH3_retrovirus"/>
</dbReference>